<organism evidence="1 2">
    <name type="scientific">Haloferax marinum</name>
    <dbReference type="NCBI Taxonomy" id="2666143"/>
    <lineage>
        <taxon>Archaea</taxon>
        <taxon>Methanobacteriati</taxon>
        <taxon>Methanobacteriota</taxon>
        <taxon>Stenosarchaea group</taxon>
        <taxon>Halobacteria</taxon>
        <taxon>Halobacteriales</taxon>
        <taxon>Haloferacaceae</taxon>
        <taxon>Haloferax</taxon>
    </lineage>
</organism>
<proteinExistence type="predicted"/>
<dbReference type="RefSeq" id="WP_151111655.1">
    <property type="nucleotide sequence ID" value="NZ_WKJQ01000001.1"/>
</dbReference>
<protein>
    <recommendedName>
        <fullName evidence="3">SRPBCC family protein</fullName>
    </recommendedName>
</protein>
<comment type="caution">
    <text evidence="1">The sequence shown here is derived from an EMBL/GenBank/DDBJ whole genome shotgun (WGS) entry which is preliminary data.</text>
</comment>
<evidence type="ECO:0008006" key="3">
    <source>
        <dbReference type="Google" id="ProtNLM"/>
    </source>
</evidence>
<dbReference type="AlphaFoldDB" id="A0A6A8G8H4"/>
<gene>
    <name evidence="1" type="ORF">GJR99_09795</name>
</gene>
<dbReference type="OrthoDB" id="289730at2157"/>
<dbReference type="EMBL" id="WKJQ01000001">
    <property type="protein sequence ID" value="MRW96862.1"/>
    <property type="molecule type" value="Genomic_DNA"/>
</dbReference>
<name>A0A6A8G8H4_9EURY</name>
<sequence>MSERTNRRERPEIEQSMLIDSVLATFDVTQIRHVVVDASPAETYRAVLGIDFMQMGTAVRILNELRALPERLSARLRGERWHGTPASVSLDDLVDSTGYVVLGDREGDEFVFGAVGKFWRPTIEWVDIEPGEFVSFDRPGYAKLAIGFSVRPYGTDRTLLSYEARTATTDPEARRRFRLYWSVIGPFAGVLMQQALAHIKAEAEQYRIPVR</sequence>
<evidence type="ECO:0000313" key="1">
    <source>
        <dbReference type="EMBL" id="MRW96862.1"/>
    </source>
</evidence>
<dbReference type="Proteomes" id="UP000443423">
    <property type="component" value="Unassembled WGS sequence"/>
</dbReference>
<keyword evidence="2" id="KW-1185">Reference proteome</keyword>
<accession>A0A6A8G8H4</accession>
<reference evidence="1 2" key="1">
    <citation type="submission" date="2019-11" db="EMBL/GenBank/DDBJ databases">
        <title>Whole genome sequence of Haloferax sp. MBLA0078.</title>
        <authorList>
            <person name="Seo M.-J."/>
            <person name="Cho E.-S."/>
        </authorList>
    </citation>
    <scope>NUCLEOTIDE SEQUENCE [LARGE SCALE GENOMIC DNA]</scope>
    <source>
        <strain evidence="1 2">MBLA0078</strain>
    </source>
</reference>
<evidence type="ECO:0000313" key="2">
    <source>
        <dbReference type="Proteomes" id="UP000443423"/>
    </source>
</evidence>